<dbReference type="Gene3D" id="1.10.1740.10">
    <property type="match status" value="1"/>
</dbReference>
<accession>A0ABY7GZK0</accession>
<dbReference type="InterPro" id="IPR007627">
    <property type="entry name" value="RNA_pol_sigma70_r2"/>
</dbReference>
<evidence type="ECO:0000256" key="1">
    <source>
        <dbReference type="ARBA" id="ARBA00010641"/>
    </source>
</evidence>
<reference evidence="7" key="1">
    <citation type="submission" date="2022-11" db="EMBL/GenBank/DDBJ databases">
        <title>Minimal conservation of predation-associated metabolite biosynthetic gene clusters underscores biosynthetic potential of Myxococcota including descriptions for ten novel species: Archangium lansinium sp. nov., Myxococcus landrumus sp. nov., Nannocystis bai.</title>
        <authorList>
            <person name="Ahearne A."/>
            <person name="Stevens C."/>
            <person name="Dowd S."/>
        </authorList>
    </citation>
    <scope>NUCLEOTIDE SEQUENCE</scope>
    <source>
        <strain evidence="7">Fl3</strain>
    </source>
</reference>
<evidence type="ECO:0000313" key="7">
    <source>
        <dbReference type="EMBL" id="WAS92377.1"/>
    </source>
</evidence>
<dbReference type="Proteomes" id="UP001164459">
    <property type="component" value="Chromosome"/>
</dbReference>
<dbReference type="PANTHER" id="PTHR43133">
    <property type="entry name" value="RNA POLYMERASE ECF-TYPE SIGMA FACTO"/>
    <property type="match status" value="1"/>
</dbReference>
<comment type="similarity">
    <text evidence="1">Belongs to the sigma-70 factor family. ECF subfamily.</text>
</comment>
<evidence type="ECO:0000313" key="8">
    <source>
        <dbReference type="Proteomes" id="UP001164459"/>
    </source>
</evidence>
<dbReference type="PANTHER" id="PTHR43133:SF62">
    <property type="entry name" value="RNA POLYMERASE SIGMA FACTOR SIGZ"/>
    <property type="match status" value="1"/>
</dbReference>
<feature type="domain" description="RNA polymerase sigma-70 region 2" evidence="5">
    <location>
        <begin position="35"/>
        <end position="102"/>
    </location>
</feature>
<proteinExistence type="inferred from homology"/>
<dbReference type="EMBL" id="CP114040">
    <property type="protein sequence ID" value="WAS92377.1"/>
    <property type="molecule type" value="Genomic_DNA"/>
</dbReference>
<dbReference type="CDD" id="cd06171">
    <property type="entry name" value="Sigma70_r4"/>
    <property type="match status" value="1"/>
</dbReference>
<evidence type="ECO:0000259" key="6">
    <source>
        <dbReference type="Pfam" id="PF08281"/>
    </source>
</evidence>
<dbReference type="InterPro" id="IPR013324">
    <property type="entry name" value="RNA_pol_sigma_r3/r4-like"/>
</dbReference>
<dbReference type="SUPFAM" id="SSF88659">
    <property type="entry name" value="Sigma3 and sigma4 domains of RNA polymerase sigma factors"/>
    <property type="match status" value="1"/>
</dbReference>
<evidence type="ECO:0000259" key="5">
    <source>
        <dbReference type="Pfam" id="PF04542"/>
    </source>
</evidence>
<protein>
    <submittedName>
        <fullName evidence="7">RNA polymerase sigma factor</fullName>
    </submittedName>
</protein>
<gene>
    <name evidence="7" type="ORF">O0S08_39870</name>
</gene>
<dbReference type="Gene3D" id="1.10.10.10">
    <property type="entry name" value="Winged helix-like DNA-binding domain superfamily/Winged helix DNA-binding domain"/>
    <property type="match status" value="1"/>
</dbReference>
<dbReference type="InterPro" id="IPR013249">
    <property type="entry name" value="RNA_pol_sigma70_r4_t2"/>
</dbReference>
<dbReference type="InterPro" id="IPR039425">
    <property type="entry name" value="RNA_pol_sigma-70-like"/>
</dbReference>
<dbReference type="InterPro" id="IPR036388">
    <property type="entry name" value="WH-like_DNA-bd_sf"/>
</dbReference>
<dbReference type="Pfam" id="PF04542">
    <property type="entry name" value="Sigma70_r2"/>
    <property type="match status" value="1"/>
</dbReference>
<feature type="domain" description="RNA polymerase sigma factor 70 region 4 type 2" evidence="6">
    <location>
        <begin position="136"/>
        <end position="188"/>
    </location>
</feature>
<keyword evidence="8" id="KW-1185">Reference proteome</keyword>
<evidence type="ECO:0000256" key="4">
    <source>
        <dbReference type="ARBA" id="ARBA00023163"/>
    </source>
</evidence>
<dbReference type="NCBIfam" id="TIGR02937">
    <property type="entry name" value="sigma70-ECF"/>
    <property type="match status" value="1"/>
</dbReference>
<evidence type="ECO:0000256" key="2">
    <source>
        <dbReference type="ARBA" id="ARBA00023015"/>
    </source>
</evidence>
<keyword evidence="4" id="KW-0804">Transcription</keyword>
<evidence type="ECO:0000256" key="3">
    <source>
        <dbReference type="ARBA" id="ARBA00023082"/>
    </source>
</evidence>
<dbReference type="Pfam" id="PF08281">
    <property type="entry name" value="Sigma70_r4_2"/>
    <property type="match status" value="1"/>
</dbReference>
<dbReference type="RefSeq" id="WP_269034726.1">
    <property type="nucleotide sequence ID" value="NZ_CP114040.1"/>
</dbReference>
<dbReference type="InterPro" id="IPR013325">
    <property type="entry name" value="RNA_pol_sigma_r2"/>
</dbReference>
<name>A0ABY7GZK0_9BACT</name>
<keyword evidence="3" id="KW-0731">Sigma factor</keyword>
<dbReference type="InterPro" id="IPR014284">
    <property type="entry name" value="RNA_pol_sigma-70_dom"/>
</dbReference>
<organism evidence="7 8">
    <name type="scientific">Nannocystis punicea</name>
    <dbReference type="NCBI Taxonomy" id="2995304"/>
    <lineage>
        <taxon>Bacteria</taxon>
        <taxon>Pseudomonadati</taxon>
        <taxon>Myxococcota</taxon>
        <taxon>Polyangia</taxon>
        <taxon>Nannocystales</taxon>
        <taxon>Nannocystaceae</taxon>
        <taxon>Nannocystis</taxon>
    </lineage>
</organism>
<keyword evidence="2" id="KW-0805">Transcription regulation</keyword>
<dbReference type="SUPFAM" id="SSF88946">
    <property type="entry name" value="Sigma2 domain of RNA polymerase sigma factors"/>
    <property type="match status" value="1"/>
</dbReference>
<sequence>MSTVPRISAMKHDDRSDEALHDALLAGDKHAGAVLYDRYFLKLRGYFINKVADPSTGDDLTQKTFEVVVFKPETYEKRSGFRAYLFGVAHNVLRSDYRQRKRAADRRADVEDIEALPVAQLGPGVSTLAAQKAAAQRLVEALRQLPIHQQSLFEMYYWQELSGSEIAEIFGCKEATVRGRLRLAKRALLEKLGLPHDSLAELLRAMRDMAGWTESIKLQLAEGR</sequence>